<comment type="similarity">
    <text evidence="2">Belongs to the transposase mutator family.</text>
</comment>
<name>A0A163YFI4_9MYCO</name>
<proteinExistence type="inferred from homology"/>
<keyword evidence="3" id="KW-0815">Transposition</keyword>
<evidence type="ECO:0000256" key="2">
    <source>
        <dbReference type="ARBA" id="ARBA00010961"/>
    </source>
</evidence>
<keyword evidence="4" id="KW-0238">DNA-binding</keyword>
<gene>
    <name evidence="6" type="ORF">A4G28_12025</name>
</gene>
<keyword evidence="7" id="KW-1185">Reference proteome</keyword>
<dbReference type="GO" id="GO:0004803">
    <property type="term" value="F:transposase activity"/>
    <property type="evidence" value="ECO:0007669"/>
    <property type="project" value="InterPro"/>
</dbReference>
<protein>
    <submittedName>
        <fullName evidence="6">Uncharacterized protein</fullName>
    </submittedName>
</protein>
<dbReference type="Proteomes" id="UP000077342">
    <property type="component" value="Unassembled WGS sequence"/>
</dbReference>
<dbReference type="GO" id="GO:0006313">
    <property type="term" value="P:DNA transposition"/>
    <property type="evidence" value="ECO:0007669"/>
    <property type="project" value="InterPro"/>
</dbReference>
<evidence type="ECO:0000256" key="4">
    <source>
        <dbReference type="ARBA" id="ARBA00023125"/>
    </source>
</evidence>
<evidence type="ECO:0000256" key="3">
    <source>
        <dbReference type="ARBA" id="ARBA00022578"/>
    </source>
</evidence>
<reference evidence="7" key="1">
    <citation type="submission" date="2016-04" db="EMBL/GenBank/DDBJ databases">
        <authorList>
            <person name="Strapagiel D."/>
            <person name="Borowka P."/>
            <person name="Marciniak B."/>
            <person name="Bakula Z."/>
            <person name="Van Ingen J."/>
            <person name="Safianowska A."/>
            <person name="Dziadek J."/>
            <person name="Jagielski T."/>
        </authorList>
    </citation>
    <scope>NUCLEOTIDE SEQUENCE [LARGE SCALE GENOMIC DNA]</scope>
    <source>
        <strain evidence="7">1010001458</strain>
    </source>
</reference>
<dbReference type="GO" id="GO:0003677">
    <property type="term" value="F:DNA binding"/>
    <property type="evidence" value="ECO:0007669"/>
    <property type="project" value="UniProtKB-KW"/>
</dbReference>
<organism evidence="6 7">
    <name type="scientific">Mycobacterium ostraviense</name>
    <dbReference type="NCBI Taxonomy" id="2738409"/>
    <lineage>
        <taxon>Bacteria</taxon>
        <taxon>Bacillati</taxon>
        <taxon>Actinomycetota</taxon>
        <taxon>Actinomycetes</taxon>
        <taxon>Mycobacteriales</taxon>
        <taxon>Mycobacteriaceae</taxon>
        <taxon>Mycobacterium</taxon>
    </lineage>
</organism>
<accession>A0A163YFI4</accession>
<keyword evidence="5" id="KW-0233">DNA recombination</keyword>
<comment type="caution">
    <text evidence="6">The sequence shown here is derived from an EMBL/GenBank/DDBJ whole genome shotgun (WGS) entry which is preliminary data.</text>
</comment>
<dbReference type="InterPro" id="IPR001207">
    <property type="entry name" value="Transposase_mutator"/>
</dbReference>
<dbReference type="Pfam" id="PF00872">
    <property type="entry name" value="Transposase_mut"/>
    <property type="match status" value="1"/>
</dbReference>
<dbReference type="EMBL" id="LWCI01000127">
    <property type="protein sequence ID" value="KZS60390.1"/>
    <property type="molecule type" value="Genomic_DNA"/>
</dbReference>
<sequence length="102" mass="10588">MGWGPRDPPCGSRIYAGPDAEIEAFRTRSLAQAQFPHVFCDAAFCDVGVGPHMASQALVVTTGVAIDGIREVLWAPPSVTASLMSSGASSCPRRVSLVSPGS</sequence>
<evidence type="ECO:0000313" key="7">
    <source>
        <dbReference type="Proteomes" id="UP000077342"/>
    </source>
</evidence>
<comment type="function">
    <text evidence="1">Required for the transposition of the insertion element.</text>
</comment>
<evidence type="ECO:0000256" key="5">
    <source>
        <dbReference type="ARBA" id="ARBA00023172"/>
    </source>
</evidence>
<evidence type="ECO:0000256" key="1">
    <source>
        <dbReference type="ARBA" id="ARBA00002190"/>
    </source>
</evidence>
<evidence type="ECO:0000313" key="6">
    <source>
        <dbReference type="EMBL" id="KZS60390.1"/>
    </source>
</evidence>
<dbReference type="AlphaFoldDB" id="A0A163YFI4"/>